<protein>
    <submittedName>
        <fullName evidence="2">Peptidase M50B-like</fullName>
    </submittedName>
</protein>
<sequence>MTRWRSGGGLGSNDRSEITALVVMAIITILLWHSPYGGYLLYPFTILSTWFHEMGHGLAAMAFGHEFERLVIFPNGSGYAAHLSEGEPSRLSSALIAAAGLLGPTFAGCALILSSRTRRATRNALVLLGGVLLISTLIWVRSLTGWLVLPAVGLACLWFAFKARANQRHFAVQFLGVQGCISIYRDFGYLFSQGGMLGGRPQLSDTGHIAQALFLPYWFWGGLITAIIVAMIYWSLRLAHSR</sequence>
<feature type="transmembrane region" description="Helical" evidence="1">
    <location>
        <begin position="21"/>
        <end position="42"/>
    </location>
</feature>
<dbReference type="OrthoDB" id="7425566at2"/>
<reference evidence="3" key="1">
    <citation type="submission" date="2016-10" db="EMBL/GenBank/DDBJ databases">
        <authorList>
            <person name="Varghese N."/>
            <person name="Submissions S."/>
        </authorList>
    </citation>
    <scope>NUCLEOTIDE SEQUENCE [LARGE SCALE GENOMIC DNA]</scope>
    <source>
        <strain evidence="3">CGMCC 1.7715</strain>
    </source>
</reference>
<dbReference type="InterPro" id="IPR049500">
    <property type="entry name" value="Peptidase_M50B-like"/>
</dbReference>
<keyword evidence="3" id="KW-1185">Reference proteome</keyword>
<dbReference type="PANTHER" id="PTHR33979">
    <property type="entry name" value="OS02G0221600 PROTEIN"/>
    <property type="match status" value="1"/>
</dbReference>
<accession>A0A1I5MXR7</accession>
<evidence type="ECO:0000313" key="2">
    <source>
        <dbReference type="EMBL" id="SFP14354.1"/>
    </source>
</evidence>
<keyword evidence="1" id="KW-0472">Membrane</keyword>
<proteinExistence type="predicted"/>
<name>A0A1I5MXR7_9SPHN</name>
<feature type="transmembrane region" description="Helical" evidence="1">
    <location>
        <begin position="124"/>
        <end position="140"/>
    </location>
</feature>
<gene>
    <name evidence="2" type="ORF">SAMN04488060_1645</name>
</gene>
<dbReference type="Pfam" id="PF13398">
    <property type="entry name" value="Peptidase_M50B"/>
    <property type="match status" value="1"/>
</dbReference>
<dbReference type="STRING" id="604088.SAMN04488060_1645"/>
<dbReference type="Proteomes" id="UP000199331">
    <property type="component" value="Unassembled WGS sequence"/>
</dbReference>
<dbReference type="AlphaFoldDB" id="A0A1I5MXR7"/>
<keyword evidence="1" id="KW-1133">Transmembrane helix</keyword>
<feature type="transmembrane region" description="Helical" evidence="1">
    <location>
        <begin position="217"/>
        <end position="236"/>
    </location>
</feature>
<dbReference type="RefSeq" id="WP_090479797.1">
    <property type="nucleotide sequence ID" value="NZ_FOWZ01000002.1"/>
</dbReference>
<evidence type="ECO:0000313" key="3">
    <source>
        <dbReference type="Proteomes" id="UP000199331"/>
    </source>
</evidence>
<dbReference type="EMBL" id="FOWZ01000002">
    <property type="protein sequence ID" value="SFP14354.1"/>
    <property type="molecule type" value="Genomic_DNA"/>
</dbReference>
<organism evidence="2 3">
    <name type="scientific">Qipengyuania nanhaisediminis</name>
    <dbReference type="NCBI Taxonomy" id="604088"/>
    <lineage>
        <taxon>Bacteria</taxon>
        <taxon>Pseudomonadati</taxon>
        <taxon>Pseudomonadota</taxon>
        <taxon>Alphaproteobacteria</taxon>
        <taxon>Sphingomonadales</taxon>
        <taxon>Erythrobacteraceae</taxon>
        <taxon>Qipengyuania</taxon>
    </lineage>
</organism>
<evidence type="ECO:0000256" key="1">
    <source>
        <dbReference type="SAM" id="Phobius"/>
    </source>
</evidence>
<feature type="transmembrane region" description="Helical" evidence="1">
    <location>
        <begin position="146"/>
        <end position="163"/>
    </location>
</feature>
<feature type="transmembrane region" description="Helical" evidence="1">
    <location>
        <begin position="91"/>
        <end position="112"/>
    </location>
</feature>
<dbReference type="PANTHER" id="PTHR33979:SF2">
    <property type="entry name" value="PEPTIDASE M50B-LIKE-DOMAIN-CONTAINING PROTEIN"/>
    <property type="match status" value="1"/>
</dbReference>
<keyword evidence="1" id="KW-0812">Transmembrane</keyword>
<feature type="transmembrane region" description="Helical" evidence="1">
    <location>
        <begin position="170"/>
        <end position="191"/>
    </location>
</feature>